<keyword evidence="3" id="KW-1185">Reference proteome</keyword>
<comment type="subunit">
    <text evidence="1">Homohexamer.</text>
</comment>
<evidence type="ECO:0000313" key="2">
    <source>
        <dbReference type="EMBL" id="ADK84893.1"/>
    </source>
</evidence>
<dbReference type="eggNOG" id="COG4109">
    <property type="taxonomic scope" value="Bacteria"/>
</dbReference>
<accession>E1QH50</accession>
<dbReference type="STRING" id="644282.Deba_1525"/>
<evidence type="ECO:0000313" key="3">
    <source>
        <dbReference type="Proteomes" id="UP000009047"/>
    </source>
</evidence>
<dbReference type="Proteomes" id="UP000009047">
    <property type="component" value="Chromosome"/>
</dbReference>
<dbReference type="HOGENOM" id="CLU_140224_0_0_7"/>
<reference evidence="2 3" key="1">
    <citation type="journal article" date="2010" name="Stand. Genomic Sci.">
        <title>Complete genome sequence of Desulfarculus baarsii type strain (2st14).</title>
        <authorList>
            <person name="Sun H."/>
            <person name="Spring S."/>
            <person name="Lapidus A."/>
            <person name="Davenport K."/>
            <person name="Del Rio T.G."/>
            <person name="Tice H."/>
            <person name="Nolan M."/>
            <person name="Copeland A."/>
            <person name="Cheng J.F."/>
            <person name="Lucas S."/>
            <person name="Tapia R."/>
            <person name="Goodwin L."/>
            <person name="Pitluck S."/>
            <person name="Ivanova N."/>
            <person name="Pagani I."/>
            <person name="Mavromatis K."/>
            <person name="Ovchinnikova G."/>
            <person name="Pati A."/>
            <person name="Chen A."/>
            <person name="Palaniappan K."/>
            <person name="Hauser L."/>
            <person name="Chang Y.J."/>
            <person name="Jeffries C.D."/>
            <person name="Detter J.C."/>
            <person name="Han C."/>
            <person name="Rohde M."/>
            <person name="Brambilla E."/>
            <person name="Goker M."/>
            <person name="Woyke T."/>
            <person name="Bristow J."/>
            <person name="Eisen J.A."/>
            <person name="Markowitz V."/>
            <person name="Hugenholtz P."/>
            <person name="Kyrpides N.C."/>
            <person name="Klenk H.P."/>
            <person name="Land M."/>
        </authorList>
    </citation>
    <scope>NUCLEOTIDE SEQUENCE [LARGE SCALE GENOMIC DNA]</scope>
    <source>
        <strain evidence="3">ATCC 33931 / DSM 2075 / LMG 7858 / VKM B-1802 / 2st14</strain>
    </source>
</reference>
<protein>
    <recommendedName>
        <fullName evidence="4">DRTGG domain-containing protein</fullName>
    </recommendedName>
</protein>
<evidence type="ECO:0000256" key="1">
    <source>
        <dbReference type="ARBA" id="ARBA00011643"/>
    </source>
</evidence>
<dbReference type="SUPFAM" id="SSF75138">
    <property type="entry name" value="HprK N-terminal domain-like"/>
    <property type="match status" value="1"/>
</dbReference>
<dbReference type="OrthoDB" id="9800390at2"/>
<dbReference type="Gene3D" id="3.40.1390.20">
    <property type="entry name" value="HprK N-terminal domain-like"/>
    <property type="match status" value="1"/>
</dbReference>
<dbReference type="InterPro" id="IPR028979">
    <property type="entry name" value="Ser_kin/Pase_Hpr-like_N_sf"/>
</dbReference>
<name>E1QH50_DESB2</name>
<gene>
    <name evidence="2" type="ordered locus">Deba_1525</name>
</gene>
<dbReference type="AlphaFoldDB" id="E1QH50"/>
<organism evidence="2 3">
    <name type="scientific">Desulfarculus baarsii (strain ATCC 33931 / DSM 2075 / LMG 7858 / VKM B-1802 / 2st14)</name>
    <dbReference type="NCBI Taxonomy" id="644282"/>
    <lineage>
        <taxon>Bacteria</taxon>
        <taxon>Pseudomonadati</taxon>
        <taxon>Thermodesulfobacteriota</taxon>
        <taxon>Desulfarculia</taxon>
        <taxon>Desulfarculales</taxon>
        <taxon>Desulfarculaceae</taxon>
        <taxon>Desulfarculus</taxon>
    </lineage>
</organism>
<evidence type="ECO:0008006" key="4">
    <source>
        <dbReference type="Google" id="ProtNLM"/>
    </source>
</evidence>
<dbReference type="EMBL" id="CP002085">
    <property type="protein sequence ID" value="ADK84893.1"/>
    <property type="molecule type" value="Genomic_DNA"/>
</dbReference>
<proteinExistence type="predicted"/>
<sequence length="114" mass="12446">MLLRDIVPLLDAVVLSGRRWLDIDIGRAFSSDLMSDVLAFSPEGTLLLTGLTNIQVVRTCEISGICAVLFVRGKVPGQQVIELAEQFNLPLLACNYSMFEASGRLFQSGVKGCR</sequence>
<dbReference type="KEGG" id="dbr:Deba_1525"/>